<dbReference type="EMBL" id="SJPU01000003">
    <property type="protein sequence ID" value="TWU11073.1"/>
    <property type="molecule type" value="Genomic_DNA"/>
</dbReference>
<keyword evidence="3" id="KW-1185">Reference proteome</keyword>
<reference evidence="2 3" key="1">
    <citation type="journal article" date="2020" name="Antonie Van Leeuwenhoek">
        <title>Rhodopirellula heiligendammensis sp. nov., Rhodopirellula pilleata sp. nov., and Rhodopirellula solitaria sp. nov. isolated from natural or artificial marine surfaces in Northern Germany and California, USA, and emended description of the genus Rhodopirellula.</title>
        <authorList>
            <person name="Kallscheuer N."/>
            <person name="Wiegand S."/>
            <person name="Jogler M."/>
            <person name="Boedeker C."/>
            <person name="Peeters S.H."/>
            <person name="Rast P."/>
            <person name="Heuer A."/>
            <person name="Jetten M.S.M."/>
            <person name="Rohde M."/>
            <person name="Jogler C."/>
        </authorList>
    </citation>
    <scope>NUCLEOTIDE SEQUENCE [LARGE SCALE GENOMIC DNA]</scope>
    <source>
        <strain evidence="2 3">Poly21</strain>
    </source>
</reference>
<dbReference type="NCBIfam" id="TIGR02595">
    <property type="entry name" value="PEP_CTERM"/>
    <property type="match status" value="1"/>
</dbReference>
<dbReference type="AlphaFoldDB" id="A0A5C6BFZ6"/>
<dbReference type="RefSeq" id="WP_146409391.1">
    <property type="nucleotide sequence ID" value="NZ_SJPU01000003.1"/>
</dbReference>
<evidence type="ECO:0008006" key="4">
    <source>
        <dbReference type="Google" id="ProtNLM"/>
    </source>
</evidence>
<organism evidence="2 3">
    <name type="scientific">Allorhodopirellula heiligendammensis</name>
    <dbReference type="NCBI Taxonomy" id="2714739"/>
    <lineage>
        <taxon>Bacteria</taxon>
        <taxon>Pseudomonadati</taxon>
        <taxon>Planctomycetota</taxon>
        <taxon>Planctomycetia</taxon>
        <taxon>Pirellulales</taxon>
        <taxon>Pirellulaceae</taxon>
        <taxon>Allorhodopirellula</taxon>
    </lineage>
</organism>
<evidence type="ECO:0000256" key="1">
    <source>
        <dbReference type="SAM" id="SignalP"/>
    </source>
</evidence>
<name>A0A5C6BFZ6_9BACT</name>
<proteinExistence type="predicted"/>
<dbReference type="Proteomes" id="UP000319908">
    <property type="component" value="Unassembled WGS sequence"/>
</dbReference>
<protein>
    <recommendedName>
        <fullName evidence="4">PEP-CTERM protein-sorting domain-containing protein</fullName>
    </recommendedName>
</protein>
<evidence type="ECO:0000313" key="3">
    <source>
        <dbReference type="Proteomes" id="UP000319908"/>
    </source>
</evidence>
<accession>A0A5C6BFZ6</accession>
<feature type="signal peptide" evidence="1">
    <location>
        <begin position="1"/>
        <end position="22"/>
    </location>
</feature>
<feature type="chain" id="PRO_5022763510" description="PEP-CTERM protein-sorting domain-containing protein" evidence="1">
    <location>
        <begin position="23"/>
        <end position="304"/>
    </location>
</feature>
<dbReference type="OrthoDB" id="7594412at2"/>
<dbReference type="InterPro" id="IPR013424">
    <property type="entry name" value="Ice-binding_C"/>
</dbReference>
<keyword evidence="1" id="KW-0732">Signal</keyword>
<sequence>MTLTRSTFLACVLLALCGTARGEVVTGSSSADLIDLGLSLDLVPELGGGIILNASIDNVAPASGTAPAPYIASDSVLTVDISSGVLANPVPFSPPLVTVADVQTGLVTSTATSNVDGLSGSRTATGEHVINGLDLSIVETLGVADLLSISATTLEVSSEVSGDYGGLGSVGSLYVEDLIISVAGIAIPGYGGLGVTGFIAANTGVALTGPLLGTSLILNQQIETGDGINSLSLTTNAISLDVSAINIDLVGALTGTVTVGPTSASLQASAVPEPSSAILLSLVCAGGVWVRRRVKQKTALTLAS</sequence>
<gene>
    <name evidence="2" type="ORF">Poly21_49800</name>
</gene>
<evidence type="ECO:0000313" key="2">
    <source>
        <dbReference type="EMBL" id="TWU11073.1"/>
    </source>
</evidence>
<comment type="caution">
    <text evidence="2">The sequence shown here is derived from an EMBL/GenBank/DDBJ whole genome shotgun (WGS) entry which is preliminary data.</text>
</comment>